<dbReference type="Gene3D" id="1.20.120.160">
    <property type="entry name" value="HPT domain"/>
    <property type="match status" value="1"/>
</dbReference>
<name>A0AAW5JR59_9FIRM</name>
<dbReference type="PROSITE" id="PS50894">
    <property type="entry name" value="HPT"/>
    <property type="match status" value="1"/>
</dbReference>
<dbReference type="InterPro" id="IPR008207">
    <property type="entry name" value="Sig_transdc_His_kin_Hpt_dom"/>
</dbReference>
<gene>
    <name evidence="3" type="ORF">NE579_14365</name>
</gene>
<dbReference type="SUPFAM" id="SSF47226">
    <property type="entry name" value="Histidine-containing phosphotransfer domain, HPT domain"/>
    <property type="match status" value="1"/>
</dbReference>
<dbReference type="RefSeq" id="WP_256304742.1">
    <property type="nucleotide sequence ID" value="NZ_JANFYS010000038.1"/>
</dbReference>
<dbReference type="Proteomes" id="UP001204562">
    <property type="component" value="Unassembled WGS sequence"/>
</dbReference>
<organism evidence="3 4">
    <name type="scientific">Intestinimonas massiliensis</name>
    <name type="common">ex Afouda et al. 2020</name>
    <dbReference type="NCBI Taxonomy" id="1673721"/>
    <lineage>
        <taxon>Bacteria</taxon>
        <taxon>Bacillati</taxon>
        <taxon>Bacillota</taxon>
        <taxon>Clostridia</taxon>
        <taxon>Eubacteriales</taxon>
        <taxon>Intestinimonas</taxon>
    </lineage>
</organism>
<accession>A0AAW5JR59</accession>
<dbReference type="GO" id="GO:0000160">
    <property type="term" value="P:phosphorelay signal transduction system"/>
    <property type="evidence" value="ECO:0007669"/>
    <property type="project" value="InterPro"/>
</dbReference>
<sequence>MPGFPECFAAYGADHRDTMARFLGSESLYLRFLDMLPQDENLRKLGAALADGDLERAFLAAHTLKGVAGNLGLLPLSRAVCAIVEPLRAREARDYGALYQAVLEEFRRVDAFRECLRRNYQGE</sequence>
<dbReference type="Pfam" id="PF01627">
    <property type="entry name" value="Hpt"/>
    <property type="match status" value="1"/>
</dbReference>
<dbReference type="InterPro" id="IPR036641">
    <property type="entry name" value="HPT_dom_sf"/>
</dbReference>
<evidence type="ECO:0000313" key="3">
    <source>
        <dbReference type="EMBL" id="MCQ4771627.1"/>
    </source>
</evidence>
<proteinExistence type="predicted"/>
<evidence type="ECO:0000313" key="4">
    <source>
        <dbReference type="Proteomes" id="UP001204562"/>
    </source>
</evidence>
<dbReference type="AlphaFoldDB" id="A0AAW5JR59"/>
<evidence type="ECO:0000259" key="2">
    <source>
        <dbReference type="PROSITE" id="PS50894"/>
    </source>
</evidence>
<feature type="domain" description="HPt" evidence="2">
    <location>
        <begin position="21"/>
        <end position="116"/>
    </location>
</feature>
<comment type="caution">
    <text evidence="3">The sequence shown here is derived from an EMBL/GenBank/DDBJ whole genome shotgun (WGS) entry which is preliminary data.</text>
</comment>
<reference evidence="3" key="1">
    <citation type="submission" date="2022-06" db="EMBL/GenBank/DDBJ databases">
        <title>Isolation of gut microbiota from human fecal samples.</title>
        <authorList>
            <person name="Pamer E.G."/>
            <person name="Barat B."/>
            <person name="Waligurski E."/>
            <person name="Medina S."/>
            <person name="Paddock L."/>
            <person name="Mostad J."/>
        </authorList>
    </citation>
    <scope>NUCLEOTIDE SEQUENCE</scope>
    <source>
        <strain evidence="3">DFI.9.91</strain>
    </source>
</reference>
<protein>
    <submittedName>
        <fullName evidence="3">Hpt domain-containing protein</fullName>
    </submittedName>
</protein>
<evidence type="ECO:0000256" key="1">
    <source>
        <dbReference type="PROSITE-ProRule" id="PRU00110"/>
    </source>
</evidence>
<dbReference type="EMBL" id="JANFYS010000038">
    <property type="protein sequence ID" value="MCQ4771627.1"/>
    <property type="molecule type" value="Genomic_DNA"/>
</dbReference>
<feature type="modified residue" description="Phosphohistidine" evidence="1">
    <location>
        <position position="62"/>
    </location>
</feature>
<keyword evidence="1" id="KW-0597">Phosphoprotein</keyword>